<name>A0A9Q9AZC3_9PEZI</name>
<evidence type="ECO:0000256" key="2">
    <source>
        <dbReference type="SAM" id="Phobius"/>
    </source>
</evidence>
<sequence>MTMRQRSWSSAASEAASKREEEAANPLLSEGAGYRIGQSTDADDSSRTGLRAIIMLQGKPFFFLIFTWILFILYILNPSSPLSTSSTTEINDVPDVPRLRQNHTESKNPPANFHLVIPASKADVNLCKVMVSAGILGYPDPVIVNWGENFDDKKYVEGGSHLAKVTGIAKHFNRFNDTSDDDIVLMVDGYDIWLQLKPQTLIDRYFSINKRADERIAREIGDAAREHNIHQEIIFGCQKRCWPWTEKDPPCYAVPFSDLPEDVYGPETDTDIGFKENPYVKFRPRFINSGVAIGTVKAMRKMFNQALELLTNDPREGNMGSDQYIFSHILGDQEVWREALRQDSRNNLQKMKEKLKGGYEPLHPFVPSHIEEVRKKAANRPDKNWEFGIGLDYRMEIGLNTVFSEDDTAWLHWANRTELQLAEQRENISASHPHGVASKTLAKDIADTVPPFWTFNHDPKFPRWKKWTEVPLFTNIWSGIVPAVIHHNAHRDERKALRETWWNETWYANYTRSLYDAHIWEPIVPVAYSGYSQETLREYWPAERWRGGGRNGPHIDSPEQWRRWVRFDDICRPYHEEVFRDGQGEWILPDVH</sequence>
<keyword evidence="4" id="KW-1185">Reference proteome</keyword>
<evidence type="ECO:0000313" key="4">
    <source>
        <dbReference type="Proteomes" id="UP001056384"/>
    </source>
</evidence>
<organism evidence="3 4">
    <name type="scientific">Septoria linicola</name>
    <dbReference type="NCBI Taxonomy" id="215465"/>
    <lineage>
        <taxon>Eukaryota</taxon>
        <taxon>Fungi</taxon>
        <taxon>Dikarya</taxon>
        <taxon>Ascomycota</taxon>
        <taxon>Pezizomycotina</taxon>
        <taxon>Dothideomycetes</taxon>
        <taxon>Dothideomycetidae</taxon>
        <taxon>Mycosphaerellales</taxon>
        <taxon>Mycosphaerellaceae</taxon>
        <taxon>Septoria</taxon>
    </lineage>
</organism>
<feature type="transmembrane region" description="Helical" evidence="2">
    <location>
        <begin position="60"/>
        <end position="76"/>
    </location>
</feature>
<dbReference type="Proteomes" id="UP001056384">
    <property type="component" value="Chromosome 11"/>
</dbReference>
<dbReference type="PANTHER" id="PTHR36587">
    <property type="entry name" value="EXPRESSION SITE-ASSOCIATED GENE 3 (ESAG3)-LIKE PROTEIN"/>
    <property type="match status" value="1"/>
</dbReference>
<reference evidence="3" key="1">
    <citation type="submission" date="2022-06" db="EMBL/GenBank/DDBJ databases">
        <title>Complete genome sequences of two strains of the flax pathogen Septoria linicola.</title>
        <authorList>
            <person name="Lapalu N."/>
            <person name="Simon A."/>
            <person name="Demenou B."/>
            <person name="Paumier D."/>
            <person name="Guillot M.-P."/>
            <person name="Gout L."/>
            <person name="Valade R."/>
        </authorList>
    </citation>
    <scope>NUCLEOTIDE SEQUENCE</scope>
    <source>
        <strain evidence="3">SE15195</strain>
    </source>
</reference>
<proteinExistence type="predicted"/>
<evidence type="ECO:0000313" key="3">
    <source>
        <dbReference type="EMBL" id="USW58777.1"/>
    </source>
</evidence>
<gene>
    <name evidence="3" type="ORF">Slin15195_G120960</name>
</gene>
<keyword evidence="2" id="KW-0812">Transmembrane</keyword>
<keyword evidence="2" id="KW-0472">Membrane</keyword>
<feature type="region of interest" description="Disordered" evidence="1">
    <location>
        <begin position="1"/>
        <end position="45"/>
    </location>
</feature>
<protein>
    <submittedName>
        <fullName evidence="3">Uncharacterized protein</fullName>
    </submittedName>
</protein>
<dbReference type="AlphaFoldDB" id="A0A9Q9AZC3"/>
<dbReference type="CDD" id="cd22997">
    <property type="entry name" value="GT_LH"/>
    <property type="match status" value="1"/>
</dbReference>
<dbReference type="EMBL" id="CP099428">
    <property type="protein sequence ID" value="USW58777.1"/>
    <property type="molecule type" value="Genomic_DNA"/>
</dbReference>
<accession>A0A9Q9AZC3</accession>
<keyword evidence="2" id="KW-1133">Transmembrane helix</keyword>
<dbReference type="PANTHER" id="PTHR36587:SF2">
    <property type="entry name" value="EXPRESSION SITE-ASSOCIATED GENE 3 (ESAG3)-LIKE PROTEIN"/>
    <property type="match status" value="1"/>
</dbReference>
<evidence type="ECO:0000256" key="1">
    <source>
        <dbReference type="SAM" id="MobiDB-lite"/>
    </source>
</evidence>